<gene>
    <name evidence="2" type="ORF">XAT740_LOCUS11478</name>
</gene>
<accession>A0A814EJY8</accession>
<dbReference type="AlphaFoldDB" id="A0A814EJY8"/>
<evidence type="ECO:0000256" key="1">
    <source>
        <dbReference type="SAM" id="MobiDB-lite"/>
    </source>
</evidence>
<evidence type="ECO:0000313" key="2">
    <source>
        <dbReference type="EMBL" id="CAF0967302.1"/>
    </source>
</evidence>
<proteinExistence type="predicted"/>
<feature type="compositionally biased region" description="Polar residues" evidence="1">
    <location>
        <begin position="53"/>
        <end position="72"/>
    </location>
</feature>
<feature type="compositionally biased region" description="Basic and acidic residues" evidence="1">
    <location>
        <begin position="24"/>
        <end position="45"/>
    </location>
</feature>
<dbReference type="EMBL" id="CAJNOR010000631">
    <property type="protein sequence ID" value="CAF0967302.1"/>
    <property type="molecule type" value="Genomic_DNA"/>
</dbReference>
<feature type="compositionally biased region" description="Basic and acidic residues" evidence="1">
    <location>
        <begin position="113"/>
        <end position="123"/>
    </location>
</feature>
<sequence length="295" mass="34484">MAAESELDRNAIFEKFASIKRMHDEIGRQQTEDFRKRLEKSKEDENNFMCKLISQQVPSRPQQDNSGRAQNSARRDLFLTSKNDTNQSHISQLQQNHHQQQQYQTYKAPSRSQHHDPYENGDHDWNIDDDIQPLNITDNDGFDERLPNRLTNDDDIEDAYLTAYHQLLQTHQQQHQMMAQQEQENMLSTILEASCEDATPMTSLVDVHQQRLQLSPTRRTPVAEVHYKNEEEDVEEEEEEEEENDDDGELTDRPKAPSFASIDDIPVSTAFSKNESLKYSEYIHQKLQTEVNNHS</sequence>
<keyword evidence="3" id="KW-1185">Reference proteome</keyword>
<feature type="region of interest" description="Disordered" evidence="1">
    <location>
        <begin position="86"/>
        <end position="123"/>
    </location>
</feature>
<feature type="compositionally biased region" description="Acidic residues" evidence="1">
    <location>
        <begin position="230"/>
        <end position="249"/>
    </location>
</feature>
<feature type="region of interest" description="Disordered" evidence="1">
    <location>
        <begin position="24"/>
        <end position="73"/>
    </location>
</feature>
<organism evidence="2 3">
    <name type="scientific">Adineta ricciae</name>
    <name type="common">Rotifer</name>
    <dbReference type="NCBI Taxonomy" id="249248"/>
    <lineage>
        <taxon>Eukaryota</taxon>
        <taxon>Metazoa</taxon>
        <taxon>Spiralia</taxon>
        <taxon>Gnathifera</taxon>
        <taxon>Rotifera</taxon>
        <taxon>Eurotatoria</taxon>
        <taxon>Bdelloidea</taxon>
        <taxon>Adinetida</taxon>
        <taxon>Adinetidae</taxon>
        <taxon>Adineta</taxon>
    </lineage>
</organism>
<name>A0A814EJY8_ADIRI</name>
<protein>
    <submittedName>
        <fullName evidence="2">Uncharacterized protein</fullName>
    </submittedName>
</protein>
<feature type="compositionally biased region" description="Low complexity" evidence="1">
    <location>
        <begin position="86"/>
        <end position="104"/>
    </location>
</feature>
<dbReference type="Proteomes" id="UP000663828">
    <property type="component" value="Unassembled WGS sequence"/>
</dbReference>
<evidence type="ECO:0000313" key="3">
    <source>
        <dbReference type="Proteomes" id="UP000663828"/>
    </source>
</evidence>
<reference evidence="2" key="1">
    <citation type="submission" date="2021-02" db="EMBL/GenBank/DDBJ databases">
        <authorList>
            <person name="Nowell W R."/>
        </authorList>
    </citation>
    <scope>NUCLEOTIDE SEQUENCE</scope>
</reference>
<feature type="region of interest" description="Disordered" evidence="1">
    <location>
        <begin position="215"/>
        <end position="267"/>
    </location>
</feature>
<comment type="caution">
    <text evidence="2">The sequence shown here is derived from an EMBL/GenBank/DDBJ whole genome shotgun (WGS) entry which is preliminary data.</text>
</comment>